<name>A0ABT6KJ50_9MICO</name>
<keyword evidence="1" id="KW-0472">Membrane</keyword>
<feature type="transmembrane region" description="Helical" evidence="1">
    <location>
        <begin position="75"/>
        <end position="95"/>
    </location>
</feature>
<sequence length="242" mass="25656">MNTATTDATVEPTVAPRPARARLWPLWGAVSGLLGFVATVVLDTRPMSEILAIAAGEDYTVSADDVASLERMTNYVGFLVGFAAVAAMVVFAASWKRWVEHRYPESIAAKVVSGGLYVSAAGLALAYGWKGALANYGYGGNEFGMFDDSGLYVYYVLTDFGPYIPWLGVLVAAAAFGWLAWKERLLSRVLGTVSALYAAGVAGMMVLLAVPGLPGPFGGLWLALASLWIAFGRSRITLKDAA</sequence>
<organism evidence="2 3">
    <name type="scientific">Antiquaquibacter oligotrophicus</name>
    <dbReference type="NCBI Taxonomy" id="2880260"/>
    <lineage>
        <taxon>Bacteria</taxon>
        <taxon>Bacillati</taxon>
        <taxon>Actinomycetota</taxon>
        <taxon>Actinomycetes</taxon>
        <taxon>Micrococcales</taxon>
        <taxon>Microbacteriaceae</taxon>
        <taxon>Antiquaquibacter</taxon>
    </lineage>
</organism>
<evidence type="ECO:0000256" key="1">
    <source>
        <dbReference type="SAM" id="Phobius"/>
    </source>
</evidence>
<protein>
    <recommendedName>
        <fullName evidence="4">DUF4386 family protein</fullName>
    </recommendedName>
</protein>
<feature type="transmembrane region" description="Helical" evidence="1">
    <location>
        <begin position="23"/>
        <end position="42"/>
    </location>
</feature>
<evidence type="ECO:0000313" key="2">
    <source>
        <dbReference type="EMBL" id="MDH6179984.1"/>
    </source>
</evidence>
<dbReference type="Proteomes" id="UP001160142">
    <property type="component" value="Unassembled WGS sequence"/>
</dbReference>
<dbReference type="RefSeq" id="WP_322132353.1">
    <property type="nucleotide sequence ID" value="NZ_CP085036.1"/>
</dbReference>
<feature type="transmembrane region" description="Helical" evidence="1">
    <location>
        <begin position="107"/>
        <end position="129"/>
    </location>
</feature>
<comment type="caution">
    <text evidence="2">The sequence shown here is derived from an EMBL/GenBank/DDBJ whole genome shotgun (WGS) entry which is preliminary data.</text>
</comment>
<feature type="transmembrane region" description="Helical" evidence="1">
    <location>
        <begin position="193"/>
        <end position="213"/>
    </location>
</feature>
<accession>A0ABT6KJ50</accession>
<evidence type="ECO:0000313" key="3">
    <source>
        <dbReference type="Proteomes" id="UP001160142"/>
    </source>
</evidence>
<feature type="transmembrane region" description="Helical" evidence="1">
    <location>
        <begin position="163"/>
        <end position="181"/>
    </location>
</feature>
<keyword evidence="3" id="KW-1185">Reference proteome</keyword>
<keyword evidence="1" id="KW-0812">Transmembrane</keyword>
<feature type="transmembrane region" description="Helical" evidence="1">
    <location>
        <begin position="219"/>
        <end position="236"/>
    </location>
</feature>
<proteinExistence type="predicted"/>
<reference evidence="2 3" key="1">
    <citation type="submission" date="2023-04" db="EMBL/GenBank/DDBJ databases">
        <title>Genome Encyclopedia of Bacteria and Archaea VI: Functional Genomics of Type Strains.</title>
        <authorList>
            <person name="Whitman W."/>
        </authorList>
    </citation>
    <scope>NUCLEOTIDE SEQUENCE [LARGE SCALE GENOMIC DNA]</scope>
    <source>
        <strain evidence="2 3">SG_E_30_P1</strain>
    </source>
</reference>
<dbReference type="EMBL" id="JARXVQ010000001">
    <property type="protein sequence ID" value="MDH6179984.1"/>
    <property type="molecule type" value="Genomic_DNA"/>
</dbReference>
<gene>
    <name evidence="2" type="ORF">M2152_000166</name>
</gene>
<evidence type="ECO:0008006" key="4">
    <source>
        <dbReference type="Google" id="ProtNLM"/>
    </source>
</evidence>
<keyword evidence="1" id="KW-1133">Transmembrane helix</keyword>